<gene>
    <name evidence="2" type="ORF">B5P45_00040</name>
</gene>
<dbReference type="KEGG" id="pht:BLM14_21085"/>
<evidence type="ECO:0000256" key="1">
    <source>
        <dbReference type="SAM" id="SignalP"/>
    </source>
</evidence>
<keyword evidence="1" id="KW-0732">Signal</keyword>
<dbReference type="EMBL" id="MZMT01000002">
    <property type="protein sequence ID" value="PIO46877.1"/>
    <property type="molecule type" value="Genomic_DNA"/>
</dbReference>
<dbReference type="AlphaFoldDB" id="A0A2N9W559"/>
<organism evidence="2 3">
    <name type="scientific">Phyllobacterium zundukense</name>
    <dbReference type="NCBI Taxonomy" id="1867719"/>
    <lineage>
        <taxon>Bacteria</taxon>
        <taxon>Pseudomonadati</taxon>
        <taxon>Pseudomonadota</taxon>
        <taxon>Alphaproteobacteria</taxon>
        <taxon>Hyphomicrobiales</taxon>
        <taxon>Phyllobacteriaceae</taxon>
        <taxon>Phyllobacterium</taxon>
    </lineage>
</organism>
<feature type="signal peptide" evidence="1">
    <location>
        <begin position="1"/>
        <end position="18"/>
    </location>
</feature>
<keyword evidence="3" id="KW-1185">Reference proteome</keyword>
<dbReference type="PROSITE" id="PS51257">
    <property type="entry name" value="PROKAR_LIPOPROTEIN"/>
    <property type="match status" value="1"/>
</dbReference>
<feature type="chain" id="PRO_5014647298" evidence="1">
    <location>
        <begin position="19"/>
        <end position="121"/>
    </location>
</feature>
<accession>A0A2N9W559</accession>
<sequence length="121" mass="14254">MRMLLTIMSICLTVTACMSESSCKTFDEIKYAREKLNERFSFAIKNLELYKDIFCYTDKNTTMRNNRSCIIAFVSRNQKSHVEWFEVTFNQDDCAASRPDFIGNDAEKEWFDSWVNEKGIQ</sequence>
<evidence type="ECO:0000313" key="3">
    <source>
        <dbReference type="Proteomes" id="UP000232163"/>
    </source>
</evidence>
<dbReference type="Proteomes" id="UP000232163">
    <property type="component" value="Unassembled WGS sequence"/>
</dbReference>
<proteinExistence type="predicted"/>
<evidence type="ECO:0000313" key="2">
    <source>
        <dbReference type="EMBL" id="PIO46877.1"/>
    </source>
</evidence>
<name>A0A2N9W559_9HYPH</name>
<protein>
    <submittedName>
        <fullName evidence="2">Uncharacterized protein</fullName>
    </submittedName>
</protein>
<reference evidence="2 3" key="1">
    <citation type="journal article" date="2017" name="Int J Environ Stud">
        <title>Does the Miocene-Pliocene relict legume Oxytropis triphylla form nitrogen-fixing nodules with a combination of bacterial strains?</title>
        <authorList>
            <person name="Safronova V."/>
            <person name="Belimov A."/>
            <person name="Sazanova A."/>
            <person name="Kuznetsova I."/>
            <person name="Popova J."/>
            <person name="Andronov E."/>
            <person name="Verkhozina A."/>
            <person name="Tikhonovich I."/>
        </authorList>
    </citation>
    <scope>NUCLEOTIDE SEQUENCE [LARGE SCALE GENOMIC DNA]</scope>
    <source>
        <strain evidence="2 3">Tri-38</strain>
    </source>
</reference>
<comment type="caution">
    <text evidence="2">The sequence shown here is derived from an EMBL/GenBank/DDBJ whole genome shotgun (WGS) entry which is preliminary data.</text>
</comment>